<dbReference type="Pfam" id="PF01136">
    <property type="entry name" value="Peptidase_U32"/>
    <property type="match status" value="2"/>
</dbReference>
<proteinExistence type="predicted"/>
<dbReference type="Proteomes" id="UP000326961">
    <property type="component" value="Chromosome"/>
</dbReference>
<dbReference type="RefSeq" id="WP_150886896.1">
    <property type="nucleotide sequence ID" value="NZ_CP032452.1"/>
</dbReference>
<evidence type="ECO:0000313" key="2">
    <source>
        <dbReference type="EMBL" id="QEZ69751.1"/>
    </source>
</evidence>
<dbReference type="PROSITE" id="PS01276">
    <property type="entry name" value="PEPTIDASE_U32"/>
    <property type="match status" value="1"/>
</dbReference>
<dbReference type="EMBL" id="CP032452">
    <property type="protein sequence ID" value="QEZ69751.1"/>
    <property type="molecule type" value="Genomic_DNA"/>
</dbReference>
<dbReference type="InterPro" id="IPR020988">
    <property type="entry name" value="Pept_U32_collagenase"/>
</dbReference>
<organism evidence="2 3">
    <name type="scientific">Paraclostridium bifermentans</name>
    <name type="common">Clostridium bifermentans</name>
    <dbReference type="NCBI Taxonomy" id="1490"/>
    <lineage>
        <taxon>Bacteria</taxon>
        <taxon>Bacillati</taxon>
        <taxon>Bacillota</taxon>
        <taxon>Clostridia</taxon>
        <taxon>Peptostreptococcales</taxon>
        <taxon>Peptostreptococcaceae</taxon>
        <taxon>Paraclostridium</taxon>
    </lineage>
</organism>
<protein>
    <submittedName>
        <fullName evidence="2">U32 family peptidase</fullName>
    </submittedName>
</protein>
<dbReference type="InterPro" id="IPR001539">
    <property type="entry name" value="Peptidase_U32"/>
</dbReference>
<dbReference type="AlphaFoldDB" id="A0A5P3XHC4"/>
<dbReference type="InterPro" id="IPR051454">
    <property type="entry name" value="RNA/ubiquinone_mod_enzymes"/>
</dbReference>
<accession>A0A5P3XHC4</accession>
<gene>
    <name evidence="2" type="ORF">D4A35_12990</name>
</gene>
<dbReference type="PANTHER" id="PTHR30217">
    <property type="entry name" value="PEPTIDASE U32 FAMILY"/>
    <property type="match status" value="1"/>
</dbReference>
<name>A0A5P3XHC4_PARBF</name>
<evidence type="ECO:0000259" key="1">
    <source>
        <dbReference type="Pfam" id="PF12392"/>
    </source>
</evidence>
<evidence type="ECO:0000313" key="3">
    <source>
        <dbReference type="Proteomes" id="UP000326961"/>
    </source>
</evidence>
<sequence length="799" mass="90599">MNTELLAPVGSFDALKAAVQNGANAVYLGGKEFSARASANNFDREELKEAVKYAHIRNVKVFVTANTLIKQYEIDDFLNYIKYLYDIDVDAVILQDIGMAKLIKSLLPDFELHASTQMVAHSLEDTLYLQNIGFDRVVLARELNIDEIEHICKNTDVDIEIFVHGALCVCYSGQCLMSSMIGNRSGNRGRCAQPCRQKYELIDINSGKVIDTEGDYLLSPRDLNTIEEIDRVIEAGVHSLKIEGRMKRPEYVATVISSYRKTIDAYLEKNQVNVSNETMNNLYTIFNRKFTKGYLLGEVGEDVMNSNRPNNVGLYIGKVIDYNKKAKRLKIKLENTLKKGDGINLGGGTIGRIIKQNNTISDIGEAGELIELDFIGEAKKGQIVYKTSDSDLLNTIKKSFEEDVENIKIPIDATIELKLGQPPKLRLKDGYENDITVTNEKLVEKAMKVALGEEKIVSQIKKLGNTAYVLRNIEVDIDEYISLPISILNQLRRDAIDKLSNERVVIKNRNFKDSFIKYSPKVIKEDKDIKLRVKVKNIEQLKTVLLYDIDAVYYEDINTLKEAKEACYNNIKLIYSPPRILRNKDYAILNKVEKVPVQAGNLGCVNLYKGKDIYIDSYLNSFNSETINHYKSEGANTICLSQELNLTEIKDMLKYTDSEIESIVYGYTPLMISEYCPMGVLVRNCKKDKRSSICNKSLYALKDAKDGTYRLSQDIFCRTSIYNSKPLCVLEDLSELNKAGINVFRIDLTFESNEEIKSIIEAFEECIENDFNIGIKSKKLYKELENTGLTSGHYYKGVE</sequence>
<dbReference type="PANTHER" id="PTHR30217:SF10">
    <property type="entry name" value="23S RRNA 5-HYDROXYCYTIDINE C2501 SYNTHASE"/>
    <property type="match status" value="1"/>
</dbReference>
<dbReference type="Pfam" id="PF12392">
    <property type="entry name" value="DUF3656"/>
    <property type="match status" value="1"/>
</dbReference>
<feature type="domain" description="Peptidase U32 collagenase" evidence="1">
    <location>
        <begin position="384"/>
        <end position="503"/>
    </location>
</feature>
<reference evidence="2 3" key="1">
    <citation type="submission" date="2018-09" db="EMBL/GenBank/DDBJ databases">
        <title>A clostridial neurotoxin that targets Anopheles mosquitoes.</title>
        <authorList>
            <person name="Contreras E."/>
            <person name="Masuyer G."/>
            <person name="Qureshi N."/>
            <person name="Chawla S."/>
            <person name="Lim H.L."/>
            <person name="Chen J."/>
            <person name="Stenmark P."/>
            <person name="Gill S."/>
        </authorList>
    </citation>
    <scope>NUCLEOTIDE SEQUENCE [LARGE SCALE GENOMIC DNA]</scope>
    <source>
        <strain evidence="2 3">Cbm</strain>
    </source>
</reference>